<sequence>MPVPNQIMNNNNKIQELKRIMEFLQVNEQSKYDMYHQFKLQPDNKQESKESIQQQKAQFKIKINCSNKQILQPLQEINHINASTDRQQNCQTNPHKLRRTHLKTDHHQEFVKSSSIHRILNIKEVKPRMIKQLNESQNKQKELELLQLMIEKHRENVQQYLPKKNKYLR</sequence>
<dbReference type="AlphaFoldDB" id="A0A8S1KUH2"/>
<protein>
    <submittedName>
        <fullName evidence="1">Uncharacterized protein</fullName>
    </submittedName>
</protein>
<dbReference type="OrthoDB" id="290326at2759"/>
<gene>
    <name evidence="1" type="ORF">PSON_ATCC_30995.1.T0130084</name>
</gene>
<proteinExistence type="predicted"/>
<accession>A0A8S1KUH2</accession>
<reference evidence="1" key="1">
    <citation type="submission" date="2021-01" db="EMBL/GenBank/DDBJ databases">
        <authorList>
            <consortium name="Genoscope - CEA"/>
            <person name="William W."/>
        </authorList>
    </citation>
    <scope>NUCLEOTIDE SEQUENCE</scope>
</reference>
<name>A0A8S1KUH2_9CILI</name>
<dbReference type="Proteomes" id="UP000692954">
    <property type="component" value="Unassembled WGS sequence"/>
</dbReference>
<keyword evidence="2" id="KW-1185">Reference proteome</keyword>
<comment type="caution">
    <text evidence="1">The sequence shown here is derived from an EMBL/GenBank/DDBJ whole genome shotgun (WGS) entry which is preliminary data.</text>
</comment>
<evidence type="ECO:0000313" key="2">
    <source>
        <dbReference type="Proteomes" id="UP000692954"/>
    </source>
</evidence>
<dbReference type="EMBL" id="CAJJDN010000013">
    <property type="protein sequence ID" value="CAD8059160.1"/>
    <property type="molecule type" value="Genomic_DNA"/>
</dbReference>
<organism evidence="1 2">
    <name type="scientific">Paramecium sonneborni</name>
    <dbReference type="NCBI Taxonomy" id="65129"/>
    <lineage>
        <taxon>Eukaryota</taxon>
        <taxon>Sar</taxon>
        <taxon>Alveolata</taxon>
        <taxon>Ciliophora</taxon>
        <taxon>Intramacronucleata</taxon>
        <taxon>Oligohymenophorea</taxon>
        <taxon>Peniculida</taxon>
        <taxon>Parameciidae</taxon>
        <taxon>Paramecium</taxon>
    </lineage>
</organism>
<evidence type="ECO:0000313" key="1">
    <source>
        <dbReference type="EMBL" id="CAD8059160.1"/>
    </source>
</evidence>